<evidence type="ECO:0008006" key="3">
    <source>
        <dbReference type="Google" id="ProtNLM"/>
    </source>
</evidence>
<accession>A0A1R1LJB5</accession>
<evidence type="ECO:0000313" key="2">
    <source>
        <dbReference type="Proteomes" id="UP000187085"/>
    </source>
</evidence>
<comment type="caution">
    <text evidence="1">The sequence shown here is derived from an EMBL/GenBank/DDBJ whole genome shotgun (WGS) entry which is preliminary data.</text>
</comment>
<sequence length="133" mass="13510">MTADQHPVLLSPAPSPAELSQAIADAVLSVPGVAHLAPTLTDHARRLRTALFHGAAPTFAPGITVELGDAGALVGVDLAVVIDHPSVDTAERVQLAVVDALAHRKLTCASITVAILGMYEEQPAPAAAEGGTD</sequence>
<dbReference type="EMBL" id="MRDE01000016">
    <property type="protein sequence ID" value="OMH27635.1"/>
    <property type="molecule type" value="Genomic_DNA"/>
</dbReference>
<dbReference type="STRING" id="554083.BKD30_03030"/>
<proteinExistence type="predicted"/>
<reference evidence="1 2" key="1">
    <citation type="submission" date="2016-12" db="EMBL/GenBank/DDBJ databases">
        <title>Draft genome of Tersicoccus phoenicis 1P05MA.</title>
        <authorList>
            <person name="Nakajima Y."/>
            <person name="Yoshizawa S."/>
            <person name="Nakamura K."/>
            <person name="Ogura Y."/>
            <person name="Hayashi T."/>
            <person name="Kogure K."/>
        </authorList>
    </citation>
    <scope>NUCLEOTIDE SEQUENCE [LARGE SCALE GENOMIC DNA]</scope>
    <source>
        <strain evidence="1 2">1p05MA</strain>
    </source>
</reference>
<gene>
    <name evidence="1" type="ORF">BKD30_03030</name>
</gene>
<evidence type="ECO:0000313" key="1">
    <source>
        <dbReference type="EMBL" id="OMH27635.1"/>
    </source>
</evidence>
<protein>
    <recommendedName>
        <fullName evidence="3">Asp23/Gls24 family envelope stress response protein</fullName>
    </recommendedName>
</protein>
<keyword evidence="2" id="KW-1185">Reference proteome</keyword>
<organism evidence="1 2">
    <name type="scientific">Tersicoccus phoenicis</name>
    <dbReference type="NCBI Taxonomy" id="554083"/>
    <lineage>
        <taxon>Bacteria</taxon>
        <taxon>Bacillati</taxon>
        <taxon>Actinomycetota</taxon>
        <taxon>Actinomycetes</taxon>
        <taxon>Micrococcales</taxon>
        <taxon>Micrococcaceae</taxon>
        <taxon>Tersicoccus</taxon>
    </lineage>
</organism>
<dbReference type="Proteomes" id="UP000187085">
    <property type="component" value="Unassembled WGS sequence"/>
</dbReference>
<dbReference type="AlphaFoldDB" id="A0A1R1LJB5"/>
<name>A0A1R1LJB5_9MICC</name>
<dbReference type="RefSeq" id="WP_076701778.1">
    <property type="nucleotide sequence ID" value="NZ_MRDE01000016.1"/>
</dbReference>